<comment type="caution">
    <text evidence="6">The sequence shown here is derived from an EMBL/GenBank/DDBJ whole genome shotgun (WGS) entry which is preliminary data.</text>
</comment>
<evidence type="ECO:0000256" key="1">
    <source>
        <dbReference type="ARBA" id="ARBA00004442"/>
    </source>
</evidence>
<comment type="subcellular location">
    <subcellularLocation>
        <location evidence="1">Cell outer membrane</location>
    </subcellularLocation>
</comment>
<dbReference type="PANTHER" id="PTHR40980:SF4">
    <property type="entry name" value="TONB-DEPENDENT RECEPTOR-LIKE BETA-BARREL DOMAIN-CONTAINING PROTEIN"/>
    <property type="match status" value="1"/>
</dbReference>
<feature type="domain" description="Outer membrane protein beta-barrel" evidence="5">
    <location>
        <begin position="367"/>
        <end position="768"/>
    </location>
</feature>
<dbReference type="GO" id="GO:0009279">
    <property type="term" value="C:cell outer membrane"/>
    <property type="evidence" value="ECO:0007669"/>
    <property type="project" value="UniProtKB-SubCell"/>
</dbReference>
<dbReference type="SUPFAM" id="SSF49464">
    <property type="entry name" value="Carboxypeptidase regulatory domain-like"/>
    <property type="match status" value="1"/>
</dbReference>
<keyword evidence="4" id="KW-0732">Signal</keyword>
<dbReference type="InterPro" id="IPR008969">
    <property type="entry name" value="CarboxyPept-like_regulatory"/>
</dbReference>
<dbReference type="InterPro" id="IPR037066">
    <property type="entry name" value="Plug_dom_sf"/>
</dbReference>
<proteinExistence type="predicted"/>
<dbReference type="EMBL" id="JAESIY010000013">
    <property type="protein sequence ID" value="MBL3658443.1"/>
    <property type="molecule type" value="Genomic_DNA"/>
</dbReference>
<dbReference type="AlphaFoldDB" id="A0A937FDJ5"/>
<evidence type="ECO:0000256" key="3">
    <source>
        <dbReference type="ARBA" id="ARBA00023237"/>
    </source>
</evidence>
<dbReference type="InterPro" id="IPR036942">
    <property type="entry name" value="Beta-barrel_TonB_sf"/>
</dbReference>
<evidence type="ECO:0000256" key="2">
    <source>
        <dbReference type="ARBA" id="ARBA00023136"/>
    </source>
</evidence>
<evidence type="ECO:0000256" key="4">
    <source>
        <dbReference type="SAM" id="SignalP"/>
    </source>
</evidence>
<gene>
    <name evidence="6" type="ORF">JL102_19985</name>
</gene>
<keyword evidence="7" id="KW-1185">Reference proteome</keyword>
<dbReference type="InterPro" id="IPR041700">
    <property type="entry name" value="OMP_b-brl_3"/>
</dbReference>
<reference evidence="6" key="1">
    <citation type="submission" date="2021-01" db="EMBL/GenBank/DDBJ databases">
        <title>Fulvivirga kasyanovii gen. nov., sp nov., a novel member of the phylum Bacteroidetes isolated from seawater in a mussel farm.</title>
        <authorList>
            <person name="Zhao L.-H."/>
            <person name="Wang Z.-J."/>
        </authorList>
    </citation>
    <scope>NUCLEOTIDE SEQUENCE</scope>
    <source>
        <strain evidence="6">2943</strain>
    </source>
</reference>
<name>A0A937FDJ5_9BACT</name>
<keyword evidence="2" id="KW-0472">Membrane</keyword>
<feature type="signal peptide" evidence="4">
    <location>
        <begin position="1"/>
        <end position="19"/>
    </location>
</feature>
<dbReference type="RefSeq" id="WP_202246239.1">
    <property type="nucleotide sequence ID" value="NZ_JAESIY010000013.1"/>
</dbReference>
<dbReference type="Pfam" id="PF14905">
    <property type="entry name" value="OMP_b-brl_3"/>
    <property type="match status" value="1"/>
</dbReference>
<dbReference type="Gene3D" id="2.170.130.10">
    <property type="entry name" value="TonB-dependent receptor, plug domain"/>
    <property type="match status" value="1"/>
</dbReference>
<keyword evidence="6" id="KW-0675">Receptor</keyword>
<protein>
    <submittedName>
        <fullName evidence="6">TonB-dependent receptor</fullName>
    </submittedName>
</protein>
<evidence type="ECO:0000313" key="7">
    <source>
        <dbReference type="Proteomes" id="UP000659388"/>
    </source>
</evidence>
<sequence>MRHLLVFILSVFLSHQICAQTYYGNVVDSLNKPVAFANVIAQQADSALIVGTVTDEKGDFILKLKNADSFDLTISFVGYITWHKKIAPAKSANLGTIVLSEEKTQLEGIEILAKRPSIHKEVDRLVFEVRNSIASVGGDAIDVLKKTPGVRIQQDEVEIIGRKGVRVLVNGRMSPLTGEDLSNYLHTLTSDNITKIEVITNPPAKYEAEGNSGLINIVLKKAKIDYFSGLVRSTYQKSTYSTFNLGGDLTYQKNKWATFFNIEGSDGSIHADEDNEIMFPDQNWNTETDIRYYRKQISGRAGADYDLSNHITFGVQYMGAVSRPDDGENTETKVLASDQTIDSLLQTKAYSDNDNYYHDFNGHFIANLDSSGRKVAIDLDYLVYSTDLNRTFTTRTLIENADPINSETFQNVSHLDLESFTSRVDVEWPTGFAALGFGGKLSFIKNRSDLSAYKMIRHVMVEDEAQSNIFEYNENTEALYTSASKSINKWDFKLGLRIEFTQTEGNSLTLSKVNENNYYKLFPTAYVTFNANDVHSFSFDYGKRISRPGYSKLNPFRWYSNPYSYTEGNPFLQPSFVDNFELSHLYKDNLSTALYISLTDDGSDQITLANSDNNIQATVMRNFLQEYSIGWSQSHTFGFKWIETYWQYDLNYTKIKSDLANTRAEQEGFNFYLELDNSFYLNANHTLLGELNFWYSAPGVSGIDKITESYAADIAFKSLCLNKDLQLALVVTDIFKTDRRTINSVVNGLSQKYNNYYDNRRLKFSASYRFGNRKLKNTQKRLSNEEERNRL</sequence>
<organism evidence="6 7">
    <name type="scientific">Fulvivirga sediminis</name>
    <dbReference type="NCBI Taxonomy" id="2803949"/>
    <lineage>
        <taxon>Bacteria</taxon>
        <taxon>Pseudomonadati</taxon>
        <taxon>Bacteroidota</taxon>
        <taxon>Cytophagia</taxon>
        <taxon>Cytophagales</taxon>
        <taxon>Fulvivirgaceae</taxon>
        <taxon>Fulvivirga</taxon>
    </lineage>
</organism>
<evidence type="ECO:0000259" key="5">
    <source>
        <dbReference type="Pfam" id="PF14905"/>
    </source>
</evidence>
<dbReference type="Pfam" id="PF13715">
    <property type="entry name" value="CarbopepD_reg_2"/>
    <property type="match status" value="1"/>
</dbReference>
<dbReference type="SUPFAM" id="SSF56935">
    <property type="entry name" value="Porins"/>
    <property type="match status" value="1"/>
</dbReference>
<dbReference type="Gene3D" id="2.40.170.20">
    <property type="entry name" value="TonB-dependent receptor, beta-barrel domain"/>
    <property type="match status" value="1"/>
</dbReference>
<feature type="chain" id="PRO_5037967684" evidence="4">
    <location>
        <begin position="20"/>
        <end position="791"/>
    </location>
</feature>
<dbReference type="Proteomes" id="UP000659388">
    <property type="component" value="Unassembled WGS sequence"/>
</dbReference>
<dbReference type="PANTHER" id="PTHR40980">
    <property type="entry name" value="PLUG DOMAIN-CONTAINING PROTEIN"/>
    <property type="match status" value="1"/>
</dbReference>
<evidence type="ECO:0000313" key="6">
    <source>
        <dbReference type="EMBL" id="MBL3658443.1"/>
    </source>
</evidence>
<accession>A0A937FDJ5</accession>
<keyword evidence="3" id="KW-0998">Cell outer membrane</keyword>